<dbReference type="AlphaFoldDB" id="A0A176VTR8"/>
<proteinExistence type="predicted"/>
<accession>A0A176VTR8</accession>
<gene>
    <name evidence="2" type="ORF">AXG93_2752s2160</name>
    <name evidence="1" type="ORF">Mp_6g20840</name>
</gene>
<evidence type="ECO:0008006" key="5">
    <source>
        <dbReference type="Google" id="ProtNLM"/>
    </source>
</evidence>
<dbReference type="EMBL" id="AP019871">
    <property type="protein sequence ID" value="BBN15591.1"/>
    <property type="molecule type" value="Genomic_DNA"/>
</dbReference>
<dbReference type="Gene3D" id="3.40.50.1240">
    <property type="entry name" value="Phosphoglycerate mutase-like"/>
    <property type="match status" value="1"/>
</dbReference>
<dbReference type="PANTHER" id="PTHR47580">
    <property type="entry name" value="PHOSPHOGLYCERATE MUTASE FAMILY PROTEIN"/>
    <property type="match status" value="1"/>
</dbReference>
<dbReference type="CDD" id="cd07040">
    <property type="entry name" value="HP"/>
    <property type="match status" value="1"/>
</dbReference>
<protein>
    <recommendedName>
        <fullName evidence="5">Phosphoglycerate mutase</fullName>
    </recommendedName>
</protein>
<reference evidence="1" key="2">
    <citation type="journal article" date="2019" name="Curr. Biol.">
        <title>Chromatin organization in early land plants reveals an ancestral association between H3K27me3, transposons, and constitutive heterochromatin.</title>
        <authorList>
            <person name="Montgomery S.A."/>
            <person name="Tanizawa Y."/>
            <person name="Galik B."/>
            <person name="Wang N."/>
            <person name="Ito T."/>
            <person name="Mochizuki T."/>
            <person name="Akimcheva S."/>
            <person name="Bowman J."/>
            <person name="Cognat V."/>
            <person name="Drouard L."/>
            <person name="Ekker H."/>
            <person name="Houng S."/>
            <person name="Kohchi T."/>
            <person name="Lin S."/>
            <person name="Liu L.D."/>
            <person name="Nakamura Y."/>
            <person name="Valeeva L.R."/>
            <person name="Shakirov E.V."/>
            <person name="Shippen D.E."/>
            <person name="Wei W."/>
            <person name="Yagura M."/>
            <person name="Yamaoka S."/>
            <person name="Yamato K.T."/>
            <person name="Liu C."/>
            <person name="Berger F."/>
        </authorList>
    </citation>
    <scope>NUCLEOTIDE SEQUENCE [LARGE SCALE GENOMIC DNA]</scope>
    <source>
        <strain evidence="1">Tak-1</strain>
    </source>
</reference>
<dbReference type="Proteomes" id="UP001162541">
    <property type="component" value="Chromosome 6"/>
</dbReference>
<organism evidence="2 3">
    <name type="scientific">Marchantia polymorpha subsp. ruderalis</name>
    <dbReference type="NCBI Taxonomy" id="1480154"/>
    <lineage>
        <taxon>Eukaryota</taxon>
        <taxon>Viridiplantae</taxon>
        <taxon>Streptophyta</taxon>
        <taxon>Embryophyta</taxon>
        <taxon>Marchantiophyta</taxon>
        <taxon>Marchantiopsida</taxon>
        <taxon>Marchantiidae</taxon>
        <taxon>Marchantiales</taxon>
        <taxon>Marchantiaceae</taxon>
        <taxon>Marchantia</taxon>
    </lineage>
</organism>
<evidence type="ECO:0000313" key="3">
    <source>
        <dbReference type="Proteomes" id="UP000077202"/>
    </source>
</evidence>
<name>A0A176VTR8_MARPO</name>
<dbReference type="Proteomes" id="UP000077202">
    <property type="component" value="Unassembled WGS sequence"/>
</dbReference>
<evidence type="ECO:0000313" key="1">
    <source>
        <dbReference type="EMBL" id="BBN15591.1"/>
    </source>
</evidence>
<dbReference type="InterPro" id="IPR029033">
    <property type="entry name" value="His_PPase_superfam"/>
</dbReference>
<dbReference type="EMBL" id="LVLJ01002675">
    <property type="protein sequence ID" value="OAE24199.1"/>
    <property type="molecule type" value="Genomic_DNA"/>
</dbReference>
<reference evidence="2 3" key="1">
    <citation type="submission" date="2016-03" db="EMBL/GenBank/DDBJ databases">
        <title>Mechanisms controlling the formation of the plant cell surface in tip-growing cells are functionally conserved among land plants.</title>
        <authorList>
            <person name="Honkanen S."/>
            <person name="Jones V.A."/>
            <person name="Morieri G."/>
            <person name="Champion C."/>
            <person name="Hetherington A.J."/>
            <person name="Kelly S."/>
            <person name="Saint-Marcoux D."/>
            <person name="Proust H."/>
            <person name="Prescott H."/>
            <person name="Dolan L."/>
        </authorList>
    </citation>
    <scope>NUCLEOTIDE SEQUENCE [LARGE SCALE GENOMIC DNA]</scope>
    <source>
        <strain evidence="3">cv. Tak-1 and cv. Tak-2</strain>
        <tissue evidence="2">Whole gametophyte</tissue>
    </source>
</reference>
<keyword evidence="3" id="KW-1185">Reference proteome</keyword>
<dbReference type="PANTHER" id="PTHR47580:SF1">
    <property type="entry name" value="PHOSPHOGLYCERATE MUTASE FAMILY PROTEIN"/>
    <property type="match status" value="1"/>
</dbReference>
<evidence type="ECO:0000313" key="4">
    <source>
        <dbReference type="Proteomes" id="UP001162541"/>
    </source>
</evidence>
<dbReference type="InterPro" id="IPR013078">
    <property type="entry name" value="His_Pase_superF_clade-1"/>
</dbReference>
<reference evidence="4" key="3">
    <citation type="journal article" date="2020" name="Curr. Biol.">
        <title>Chromatin organization in early land plants reveals an ancestral association between H3K27me3, transposons, and constitutive heterochromatin.</title>
        <authorList>
            <person name="Montgomery S.A."/>
            <person name="Tanizawa Y."/>
            <person name="Galik B."/>
            <person name="Wang N."/>
            <person name="Ito T."/>
            <person name="Mochizuki T."/>
            <person name="Akimcheva S."/>
            <person name="Bowman J.L."/>
            <person name="Cognat V."/>
            <person name="Marechal-Drouard L."/>
            <person name="Ekker H."/>
            <person name="Hong S.F."/>
            <person name="Kohchi T."/>
            <person name="Lin S.S."/>
            <person name="Liu L.D."/>
            <person name="Nakamura Y."/>
            <person name="Valeeva L.R."/>
            <person name="Shakirov E.V."/>
            <person name="Shippen D.E."/>
            <person name="Wei W.L."/>
            <person name="Yagura M."/>
            <person name="Yamaoka S."/>
            <person name="Yamato K.T."/>
            <person name="Liu C."/>
            <person name="Berger F."/>
        </authorList>
    </citation>
    <scope>NUCLEOTIDE SEQUENCE [LARGE SCALE GENOMIC DNA]</scope>
    <source>
        <strain evidence="4">Tak-1</strain>
    </source>
</reference>
<dbReference type="SUPFAM" id="SSF53254">
    <property type="entry name" value="Phosphoglycerate mutase-like"/>
    <property type="match status" value="1"/>
</dbReference>
<sequence>MAELLLRGVASCRGSLCRSPLDVHVQIENPSNRRHFVSPRASDTVKDDEVKSQPRWPQRVCAVVAATLLTLTPQSSYSKPFPWLEMVTVGPASANGLLQMPPRELKNRYFLVRSGLSNYESMGLINTNPVSKTSVDNGLSPEGLRQAEKAAHQLKDIGACEDSCWIWPSITMRAYQSAELIAYINNITYSRIVPEYSFLDARGLGAYEGRKLSTVDEIYAGDSESVMVKPPPFTDGTPNESVTDVLVRLTQLMSILETQYYGDAVVIVSPDSDNLSILQAALTGQDLRRHSSLAFAPGEVRRIDASDLPAPRPLFSGQLKCATSNCK</sequence>
<evidence type="ECO:0000313" key="2">
    <source>
        <dbReference type="EMBL" id="OAE24199.1"/>
    </source>
</evidence>
<dbReference type="Pfam" id="PF00300">
    <property type="entry name" value="His_Phos_1"/>
    <property type="match status" value="1"/>
</dbReference>